<keyword evidence="1" id="KW-0472">Membrane</keyword>
<feature type="transmembrane region" description="Helical" evidence="1">
    <location>
        <begin position="12"/>
        <end position="32"/>
    </location>
</feature>
<dbReference type="FunFam" id="3.40.50.1820:FF:000051">
    <property type="entry name" value="(S)-hydroxynitrile lyase"/>
    <property type="match status" value="1"/>
</dbReference>
<feature type="domain" description="AB hydrolase-1" evidence="2">
    <location>
        <begin position="291"/>
        <end position="392"/>
    </location>
</feature>
<dbReference type="Pfam" id="PF00561">
    <property type="entry name" value="Abhydrolase_1"/>
    <property type="match status" value="1"/>
</dbReference>
<dbReference type="InterPro" id="IPR045889">
    <property type="entry name" value="MES/HNL"/>
</dbReference>
<comment type="caution">
    <text evidence="4">The sequence shown here is derived from an EMBL/GenBank/DDBJ whole genome shotgun (WGS) entry which is preliminary data.</text>
</comment>
<keyword evidence="1" id="KW-1133">Transmembrane helix</keyword>
<dbReference type="PANTHER" id="PTHR10992">
    <property type="entry name" value="METHYLESTERASE FAMILY MEMBER"/>
    <property type="match status" value="1"/>
</dbReference>
<evidence type="ECO:0000256" key="1">
    <source>
        <dbReference type="SAM" id="Phobius"/>
    </source>
</evidence>
<dbReference type="Pfam" id="PF12697">
    <property type="entry name" value="Abhydrolase_6"/>
    <property type="match status" value="1"/>
</dbReference>
<dbReference type="AlphaFoldDB" id="A0A438FCE3"/>
<dbReference type="Gene3D" id="3.40.50.1820">
    <property type="entry name" value="alpha/beta hydrolase"/>
    <property type="match status" value="2"/>
</dbReference>
<evidence type="ECO:0000259" key="3">
    <source>
        <dbReference type="Pfam" id="PF12697"/>
    </source>
</evidence>
<sequence>MISIWKQRLRFWPAPSSHCAFIAIVVFFIYGIRFALAPRDPKHQDMDRGKHFVLVHGAGHGAWCWYKLVPLLKSFGHSVTALDLGSSGVNPKSLDELASAYDYVQPLMEFVASLPQDEKVVLVGHSYGGLPISLAMESFPQKILVAVFVSAYMPNYISPPITQAQEFLINRIKPESLLDSQLSFGLGLESLPTAVTFGPDYLSVALYQHCQPEDLELAKSLVRPHGLFLEDFAKESLLSKEKFGSVDRVYVVLEKDEVMKEDFQRWVIDDSPPKEVKFIAGADHMVQAWCWYKLVPLLKSFGHRVTALDLGASGVNPKRLDELASVYDYVQPLMEFVASLPQDKKVVLVGHSYGGLAISLAMESFPEKILVRVFVSAYMPNYISPPVTLAQEFFINRSKPESLLDTQLSFGQGLESPPTALTFGPDHLSVALYQNCQPEVCNGVCCVDKASRVVPGRLRQGTDHMVMISRPKELCLCFQEIVQQYN</sequence>
<gene>
    <name evidence="4" type="primary">SABP2_0</name>
    <name evidence="4" type="ORF">CK203_096009</name>
</gene>
<evidence type="ECO:0000313" key="4">
    <source>
        <dbReference type="EMBL" id="RVW57633.1"/>
    </source>
</evidence>
<evidence type="ECO:0000259" key="2">
    <source>
        <dbReference type="Pfam" id="PF00561"/>
    </source>
</evidence>
<evidence type="ECO:0000313" key="5">
    <source>
        <dbReference type="Proteomes" id="UP000288805"/>
    </source>
</evidence>
<dbReference type="GO" id="GO:0003824">
    <property type="term" value="F:catalytic activity"/>
    <property type="evidence" value="ECO:0007669"/>
    <property type="project" value="UniProtKB-ARBA"/>
</dbReference>
<organism evidence="4 5">
    <name type="scientific">Vitis vinifera</name>
    <name type="common">Grape</name>
    <dbReference type="NCBI Taxonomy" id="29760"/>
    <lineage>
        <taxon>Eukaryota</taxon>
        <taxon>Viridiplantae</taxon>
        <taxon>Streptophyta</taxon>
        <taxon>Embryophyta</taxon>
        <taxon>Tracheophyta</taxon>
        <taxon>Spermatophyta</taxon>
        <taxon>Magnoliopsida</taxon>
        <taxon>eudicotyledons</taxon>
        <taxon>Gunneridae</taxon>
        <taxon>Pentapetalae</taxon>
        <taxon>rosids</taxon>
        <taxon>Vitales</taxon>
        <taxon>Vitaceae</taxon>
        <taxon>Viteae</taxon>
        <taxon>Vitis</taxon>
    </lineage>
</organism>
<dbReference type="EMBL" id="QGNW01001049">
    <property type="protein sequence ID" value="RVW57633.1"/>
    <property type="molecule type" value="Genomic_DNA"/>
</dbReference>
<dbReference type="PANTHER" id="PTHR10992:SF943">
    <property type="entry name" value="METHYLESTERASE 10"/>
    <property type="match status" value="1"/>
</dbReference>
<proteinExistence type="predicted"/>
<feature type="domain" description="AB hydrolase-1" evidence="3">
    <location>
        <begin position="52"/>
        <end position="287"/>
    </location>
</feature>
<keyword evidence="1" id="KW-0812">Transmembrane</keyword>
<reference evidence="4 5" key="1">
    <citation type="journal article" date="2018" name="PLoS Genet.">
        <title>Population sequencing reveals clonal diversity and ancestral inbreeding in the grapevine cultivar Chardonnay.</title>
        <authorList>
            <person name="Roach M.J."/>
            <person name="Johnson D.L."/>
            <person name="Bohlmann J."/>
            <person name="van Vuuren H.J."/>
            <person name="Jones S.J."/>
            <person name="Pretorius I.S."/>
            <person name="Schmidt S.A."/>
            <person name="Borneman A.R."/>
        </authorList>
    </citation>
    <scope>NUCLEOTIDE SEQUENCE [LARGE SCALE GENOMIC DNA]</scope>
    <source>
        <strain evidence="5">cv. Chardonnay</strain>
        <tissue evidence="4">Leaf</tissue>
    </source>
</reference>
<protein>
    <submittedName>
        <fullName evidence="4">Salicylic acid-binding protein 2</fullName>
    </submittedName>
</protein>
<name>A0A438FCE3_VITVI</name>
<dbReference type="InterPro" id="IPR029058">
    <property type="entry name" value="AB_hydrolase_fold"/>
</dbReference>
<dbReference type="InterPro" id="IPR000073">
    <property type="entry name" value="AB_hydrolase_1"/>
</dbReference>
<dbReference type="FunFam" id="3.40.50.1820:FF:001142">
    <property type="entry name" value="Uncharacterized protein"/>
    <property type="match status" value="1"/>
</dbReference>
<dbReference type="SUPFAM" id="SSF53474">
    <property type="entry name" value="alpha/beta-Hydrolases"/>
    <property type="match status" value="2"/>
</dbReference>
<dbReference type="Proteomes" id="UP000288805">
    <property type="component" value="Unassembled WGS sequence"/>
</dbReference>
<accession>A0A438FCE3</accession>